<keyword evidence="3" id="KW-1133">Transmembrane helix</keyword>
<evidence type="ECO:0000256" key="1">
    <source>
        <dbReference type="ARBA" id="ARBA00004370"/>
    </source>
</evidence>
<keyword evidence="2" id="KW-0812">Transmembrane</keyword>
<sequence length="177" mass="18541">MSASRTLPPDLQPPEGSDQGTQALPGPGRVARSTSDPTSCASSVAGNGSPHPPSCSQDLEAGLARAALGTVSLSHSATAACACRHRLSPPGQPGPRKPDHRVKPEASLMVFKERPHSLVDGKARADTRVLVAKFLEHSNCALPPEVRHVVGTFRPAVTSDEHHVDEAIFSANVLDQV</sequence>
<reference evidence="7" key="3">
    <citation type="submission" date="2025-09" db="UniProtKB">
        <authorList>
            <consortium name="Ensembl"/>
        </authorList>
    </citation>
    <scope>IDENTIFICATION</scope>
</reference>
<dbReference type="Ensembl" id="ENSSSUT00005029455.1">
    <property type="protein sequence ID" value="ENSSSUP00005025755.1"/>
    <property type="gene ID" value="ENSSSUG00005016750.1"/>
</dbReference>
<reference evidence="7 8" key="1">
    <citation type="submission" date="2019-05" db="EMBL/GenBank/DDBJ databases">
        <title>A Chromosome-scale Meerkat (S. suricatta) Genome Assembly.</title>
        <authorList>
            <person name="Dudchenko O."/>
            <person name="Lieberman Aiden E."/>
            <person name="Tung J."/>
            <person name="Barreiro L.B."/>
            <person name="Clutton-Brock T.H."/>
        </authorList>
    </citation>
    <scope>NUCLEOTIDE SEQUENCE [LARGE SCALE GENOMIC DNA]</scope>
</reference>
<evidence type="ECO:0000256" key="3">
    <source>
        <dbReference type="ARBA" id="ARBA00022989"/>
    </source>
</evidence>
<keyword evidence="8" id="KW-1185">Reference proteome</keyword>
<organism evidence="7 8">
    <name type="scientific">Suricata suricatta</name>
    <name type="common">Meerkat</name>
    <dbReference type="NCBI Taxonomy" id="37032"/>
    <lineage>
        <taxon>Eukaryota</taxon>
        <taxon>Metazoa</taxon>
        <taxon>Chordata</taxon>
        <taxon>Craniata</taxon>
        <taxon>Vertebrata</taxon>
        <taxon>Euteleostomi</taxon>
        <taxon>Mammalia</taxon>
        <taxon>Eutheria</taxon>
        <taxon>Laurasiatheria</taxon>
        <taxon>Carnivora</taxon>
        <taxon>Feliformia</taxon>
        <taxon>Herpestidae</taxon>
        <taxon>Suricata</taxon>
    </lineage>
</organism>
<reference evidence="7" key="2">
    <citation type="submission" date="2025-08" db="UniProtKB">
        <authorList>
            <consortium name="Ensembl"/>
        </authorList>
    </citation>
    <scope>IDENTIFICATION</scope>
</reference>
<accession>A0A673UX01</accession>
<dbReference type="PANTHER" id="PTHR17615">
    <property type="entry name" value="PROTEIN FAM189A"/>
    <property type="match status" value="1"/>
</dbReference>
<evidence type="ECO:0000256" key="6">
    <source>
        <dbReference type="SAM" id="MobiDB-lite"/>
    </source>
</evidence>
<proteinExistence type="inferred from homology"/>
<dbReference type="AlphaFoldDB" id="A0A673UX01"/>
<dbReference type="OMA" id="MGTICSA"/>
<dbReference type="Proteomes" id="UP000472268">
    <property type="component" value="Chromosome 9"/>
</dbReference>
<name>A0A673UX01_SURSU</name>
<comment type="similarity">
    <text evidence="5">Belongs to the ENTREP family.</text>
</comment>
<evidence type="ECO:0000313" key="7">
    <source>
        <dbReference type="Ensembl" id="ENSSSUP00005025755.1"/>
    </source>
</evidence>
<feature type="compositionally biased region" description="Polar residues" evidence="6">
    <location>
        <begin position="32"/>
        <end position="46"/>
    </location>
</feature>
<comment type="subcellular location">
    <subcellularLocation>
        <location evidence="1">Membrane</location>
    </subcellularLocation>
</comment>
<dbReference type="GO" id="GO:0016020">
    <property type="term" value="C:membrane"/>
    <property type="evidence" value="ECO:0007669"/>
    <property type="project" value="UniProtKB-SubCell"/>
</dbReference>
<keyword evidence="4" id="KW-0472">Membrane</keyword>
<protein>
    <submittedName>
        <fullName evidence="7">Uncharacterized protein</fullName>
    </submittedName>
</protein>
<evidence type="ECO:0000256" key="2">
    <source>
        <dbReference type="ARBA" id="ARBA00022692"/>
    </source>
</evidence>
<feature type="region of interest" description="Disordered" evidence="6">
    <location>
        <begin position="1"/>
        <end position="56"/>
    </location>
</feature>
<dbReference type="InterPro" id="IPR030431">
    <property type="entry name" value="ENTREP1-3"/>
</dbReference>
<dbReference type="PANTHER" id="PTHR17615:SF6">
    <property type="entry name" value="PROTEIN ENTREP2"/>
    <property type="match status" value="1"/>
</dbReference>
<evidence type="ECO:0000313" key="8">
    <source>
        <dbReference type="Proteomes" id="UP000472268"/>
    </source>
</evidence>
<evidence type="ECO:0000256" key="5">
    <source>
        <dbReference type="ARBA" id="ARBA00034309"/>
    </source>
</evidence>
<evidence type="ECO:0000256" key="4">
    <source>
        <dbReference type="ARBA" id="ARBA00023136"/>
    </source>
</evidence>